<evidence type="ECO:0008006" key="5">
    <source>
        <dbReference type="Google" id="ProtNLM"/>
    </source>
</evidence>
<feature type="region of interest" description="Disordered" evidence="1">
    <location>
        <begin position="232"/>
        <end position="283"/>
    </location>
</feature>
<proteinExistence type="predicted"/>
<keyword evidence="4" id="KW-1185">Reference proteome</keyword>
<keyword evidence="2" id="KW-1133">Transmembrane helix</keyword>
<protein>
    <recommendedName>
        <fullName evidence="5">Transmembrane protein</fullName>
    </recommendedName>
</protein>
<feature type="transmembrane region" description="Helical" evidence="2">
    <location>
        <begin position="86"/>
        <end position="105"/>
    </location>
</feature>
<dbReference type="EMBL" id="JAEVFJ010000009">
    <property type="protein sequence ID" value="KAH8102449.1"/>
    <property type="molecule type" value="Genomic_DNA"/>
</dbReference>
<keyword evidence="2" id="KW-0472">Membrane</keyword>
<feature type="transmembrane region" description="Helical" evidence="2">
    <location>
        <begin position="136"/>
        <end position="161"/>
    </location>
</feature>
<dbReference type="OrthoDB" id="2552042at2759"/>
<name>A0A8K0USP2_9AGAR</name>
<reference evidence="3" key="1">
    <citation type="journal article" date="2021" name="New Phytol.">
        <title>Evolutionary innovations through gain and loss of genes in the ectomycorrhizal Boletales.</title>
        <authorList>
            <person name="Wu G."/>
            <person name="Miyauchi S."/>
            <person name="Morin E."/>
            <person name="Kuo A."/>
            <person name="Drula E."/>
            <person name="Varga T."/>
            <person name="Kohler A."/>
            <person name="Feng B."/>
            <person name="Cao Y."/>
            <person name="Lipzen A."/>
            <person name="Daum C."/>
            <person name="Hundley H."/>
            <person name="Pangilinan J."/>
            <person name="Johnson J."/>
            <person name="Barry K."/>
            <person name="LaButti K."/>
            <person name="Ng V."/>
            <person name="Ahrendt S."/>
            <person name="Min B."/>
            <person name="Choi I.G."/>
            <person name="Park H."/>
            <person name="Plett J.M."/>
            <person name="Magnuson J."/>
            <person name="Spatafora J.W."/>
            <person name="Nagy L.G."/>
            <person name="Henrissat B."/>
            <person name="Grigoriev I.V."/>
            <person name="Yang Z.L."/>
            <person name="Xu J."/>
            <person name="Martin F.M."/>
        </authorList>
    </citation>
    <scope>NUCLEOTIDE SEQUENCE</scope>
    <source>
        <strain evidence="3">KKN 215</strain>
    </source>
</reference>
<keyword evidence="2" id="KW-0812">Transmembrane</keyword>
<gene>
    <name evidence="3" type="ORF">BXZ70DRAFT_1006372</name>
</gene>
<evidence type="ECO:0000256" key="2">
    <source>
        <dbReference type="SAM" id="Phobius"/>
    </source>
</evidence>
<feature type="transmembrane region" description="Helical" evidence="2">
    <location>
        <begin position="53"/>
        <end position="74"/>
    </location>
</feature>
<accession>A0A8K0USP2</accession>
<dbReference type="Proteomes" id="UP000813824">
    <property type="component" value="Unassembled WGS sequence"/>
</dbReference>
<comment type="caution">
    <text evidence="3">The sequence shown here is derived from an EMBL/GenBank/DDBJ whole genome shotgun (WGS) entry which is preliminary data.</text>
</comment>
<organism evidence="3 4">
    <name type="scientific">Cristinia sonorae</name>
    <dbReference type="NCBI Taxonomy" id="1940300"/>
    <lineage>
        <taxon>Eukaryota</taxon>
        <taxon>Fungi</taxon>
        <taxon>Dikarya</taxon>
        <taxon>Basidiomycota</taxon>
        <taxon>Agaricomycotina</taxon>
        <taxon>Agaricomycetes</taxon>
        <taxon>Agaricomycetidae</taxon>
        <taxon>Agaricales</taxon>
        <taxon>Pleurotineae</taxon>
        <taxon>Stephanosporaceae</taxon>
        <taxon>Cristinia</taxon>
    </lineage>
</organism>
<evidence type="ECO:0000313" key="4">
    <source>
        <dbReference type="Proteomes" id="UP000813824"/>
    </source>
</evidence>
<evidence type="ECO:0000313" key="3">
    <source>
        <dbReference type="EMBL" id="KAH8102449.1"/>
    </source>
</evidence>
<dbReference type="AlphaFoldDB" id="A0A8K0USP2"/>
<evidence type="ECO:0000256" key="1">
    <source>
        <dbReference type="SAM" id="MobiDB-lite"/>
    </source>
</evidence>
<sequence>MKPRDYCCCAIPTVNAGIYVILFEQFVLGMTAGTLAVATPQIVGAATPSFAKWIFAIVCYVGAAAQVFGFLGVWKERPIMYRRYTTLHILLLTSALSIAAVWIILSAARHNQAKSSCLSTFFTVTTGSLGDTLCEIFPWVDVGLMGGLWVILASVQLYLYFVASSYGTGQRLDHEKYDSMYDPTRPLTSDIPLSNRGWQGSDENVAGAGAHGGYHTKGESISSLYTDKPQQAQDYGYNTYPPSVPNNAYTQDPGPTPRANEYYAATGSGAPEPVQSHPGTSRV</sequence>
<feature type="region of interest" description="Disordered" evidence="1">
    <location>
        <begin position="191"/>
        <end position="212"/>
    </location>
</feature>